<keyword evidence="2" id="KW-1185">Reference proteome</keyword>
<dbReference type="AlphaFoldDB" id="G4THS4"/>
<evidence type="ECO:0008006" key="3">
    <source>
        <dbReference type="Google" id="ProtNLM"/>
    </source>
</evidence>
<dbReference type="HOGENOM" id="CLU_627161_0_0_1"/>
<dbReference type="EMBL" id="CAFZ01000097">
    <property type="protein sequence ID" value="CCA70869.1"/>
    <property type="molecule type" value="Genomic_DNA"/>
</dbReference>
<organism evidence="1 2">
    <name type="scientific">Serendipita indica (strain DSM 11827)</name>
    <name type="common">Root endophyte fungus</name>
    <name type="synonym">Piriformospora indica</name>
    <dbReference type="NCBI Taxonomy" id="1109443"/>
    <lineage>
        <taxon>Eukaryota</taxon>
        <taxon>Fungi</taxon>
        <taxon>Dikarya</taxon>
        <taxon>Basidiomycota</taxon>
        <taxon>Agaricomycotina</taxon>
        <taxon>Agaricomycetes</taxon>
        <taxon>Sebacinales</taxon>
        <taxon>Serendipitaceae</taxon>
        <taxon>Serendipita</taxon>
    </lineage>
</organism>
<name>G4THS4_SERID</name>
<comment type="caution">
    <text evidence="1">The sequence shown here is derived from an EMBL/GenBank/DDBJ whole genome shotgun (WGS) entry which is preliminary data.</text>
</comment>
<gene>
    <name evidence="1" type="ORF">PIIN_04805</name>
</gene>
<sequence>MESLPYELIREILHLSNQPLIRLEARSEFFHGLNARTSVYGHDKLDRTGFPALRLVQERFAEYRLICKAIEPIALDLLLHDVILSPTVACIASFHAFLRTKSSPWGSKPLGYIRRIMFAPHPAETKPDKYPAYSEEHAQICSIRNLCPNLATIEMFDTCTYPTAIPDWLVGVEHLAVVSSWAGWPASFLPTIVHSNPTLETLIISAETLEIHSTIHIPTLRRLEIVTKHYFDLKLITAPMLESCTLSISHLLETSLDDASVFLRRNGHVLQFLRIKQASNAALQHQSYYPTPLSHIHDLAHACPRLETIHVSDYYTCAALRRDPHPTLKTLIIDYLYHTEALRNFDTWRVNDNQFAHFSTVVLMMRSYTPQMKPAVLQIVEEDVRFFGVTTIVVEPYCLPVVISPRISKESAATRTCDQVLLAQASEHRVGLSYSYW</sequence>
<evidence type="ECO:0000313" key="2">
    <source>
        <dbReference type="Proteomes" id="UP000007148"/>
    </source>
</evidence>
<protein>
    <recommendedName>
        <fullName evidence="3">F-box domain-containing protein</fullName>
    </recommendedName>
</protein>
<reference evidence="1 2" key="1">
    <citation type="journal article" date="2011" name="PLoS Pathog.">
        <title>Endophytic Life Strategies Decoded by Genome and Transcriptome Analyses of the Mutualistic Root Symbiont Piriformospora indica.</title>
        <authorList>
            <person name="Zuccaro A."/>
            <person name="Lahrmann U."/>
            <person name="Guldener U."/>
            <person name="Langen G."/>
            <person name="Pfiffi S."/>
            <person name="Biedenkopf D."/>
            <person name="Wong P."/>
            <person name="Samans B."/>
            <person name="Grimm C."/>
            <person name="Basiewicz M."/>
            <person name="Murat C."/>
            <person name="Martin F."/>
            <person name="Kogel K.H."/>
        </authorList>
    </citation>
    <scope>NUCLEOTIDE SEQUENCE [LARGE SCALE GENOMIC DNA]</scope>
    <source>
        <strain evidence="1 2">DSM 11827</strain>
    </source>
</reference>
<accession>G4THS4</accession>
<dbReference type="Proteomes" id="UP000007148">
    <property type="component" value="Unassembled WGS sequence"/>
</dbReference>
<proteinExistence type="predicted"/>
<evidence type="ECO:0000313" key="1">
    <source>
        <dbReference type="EMBL" id="CCA70869.1"/>
    </source>
</evidence>
<dbReference type="InParanoid" id="G4THS4"/>